<keyword evidence="2" id="KW-0694">RNA-binding</keyword>
<dbReference type="PANTHER" id="PTHR38106:SF1">
    <property type="entry name" value="RNA CHAPERONE PROQ"/>
    <property type="match status" value="1"/>
</dbReference>
<organism evidence="6 7">
    <name type="scientific">Undibacterium arcticum</name>
    <dbReference type="NCBI Taxonomy" id="1762892"/>
    <lineage>
        <taxon>Bacteria</taxon>
        <taxon>Pseudomonadati</taxon>
        <taxon>Pseudomonadota</taxon>
        <taxon>Betaproteobacteria</taxon>
        <taxon>Burkholderiales</taxon>
        <taxon>Oxalobacteraceae</taxon>
        <taxon>Undibacterium</taxon>
    </lineage>
</organism>
<feature type="compositionally biased region" description="Basic and acidic residues" evidence="4">
    <location>
        <begin position="102"/>
        <end position="141"/>
    </location>
</feature>
<evidence type="ECO:0000256" key="4">
    <source>
        <dbReference type="SAM" id="MobiDB-lite"/>
    </source>
</evidence>
<sequence>MNTANPTPSPFLSARALLKEFQEKFAVFRECMPLAIGIDKQLIAQLPALDRKALRTALGIHTNSLRYLKGMAKATVRFDLDGNTAGEVTETHRTHASTTLQERIKKDAERRKAQRKEEDAQRKAEDAQREADQAARQRSEKLNQLTAKFSRRGS</sequence>
<dbReference type="InterPro" id="IPR016103">
    <property type="entry name" value="ProQ/FinO"/>
</dbReference>
<evidence type="ECO:0000256" key="2">
    <source>
        <dbReference type="ARBA" id="ARBA00022884"/>
    </source>
</evidence>
<accession>A0ABV7EVI5</accession>
<dbReference type="Proteomes" id="UP001595530">
    <property type="component" value="Unassembled WGS sequence"/>
</dbReference>
<evidence type="ECO:0000256" key="3">
    <source>
        <dbReference type="ARBA" id="ARBA00023186"/>
    </source>
</evidence>
<evidence type="ECO:0000259" key="5">
    <source>
        <dbReference type="SMART" id="SM00945"/>
    </source>
</evidence>
<keyword evidence="3" id="KW-0143">Chaperone</keyword>
<proteinExistence type="predicted"/>
<keyword evidence="7" id="KW-1185">Reference proteome</keyword>
<dbReference type="Pfam" id="PF04352">
    <property type="entry name" value="ProQ"/>
    <property type="match status" value="1"/>
</dbReference>
<keyword evidence="1" id="KW-0963">Cytoplasm</keyword>
<dbReference type="SMART" id="SM00945">
    <property type="entry name" value="ProQ"/>
    <property type="match status" value="1"/>
</dbReference>
<evidence type="ECO:0000256" key="1">
    <source>
        <dbReference type="ARBA" id="ARBA00022490"/>
    </source>
</evidence>
<dbReference type="PANTHER" id="PTHR38106">
    <property type="entry name" value="RNA CHAPERONE PROQ"/>
    <property type="match status" value="1"/>
</dbReference>
<evidence type="ECO:0000313" key="6">
    <source>
        <dbReference type="EMBL" id="MFC3106733.1"/>
    </source>
</evidence>
<dbReference type="InterPro" id="IPR023529">
    <property type="entry name" value="ProQ"/>
</dbReference>
<dbReference type="EMBL" id="JBHRTP010000006">
    <property type="protein sequence ID" value="MFC3106733.1"/>
    <property type="molecule type" value="Genomic_DNA"/>
</dbReference>
<protein>
    <submittedName>
        <fullName evidence="6">ProQ/FINO family protein</fullName>
    </submittedName>
</protein>
<gene>
    <name evidence="6" type="ORF">ACFOFO_01940</name>
</gene>
<feature type="domain" description="ProQ/FinO" evidence="5">
    <location>
        <begin position="9"/>
        <end position="116"/>
    </location>
</feature>
<name>A0ABV7EVI5_9BURK</name>
<dbReference type="Gene3D" id="1.10.1710.10">
    <property type="entry name" value="ProQ/FinO domain"/>
    <property type="match status" value="1"/>
</dbReference>
<feature type="region of interest" description="Disordered" evidence="4">
    <location>
        <begin position="83"/>
        <end position="154"/>
    </location>
</feature>
<reference evidence="7" key="1">
    <citation type="journal article" date="2019" name="Int. J. Syst. Evol. Microbiol.">
        <title>The Global Catalogue of Microorganisms (GCM) 10K type strain sequencing project: providing services to taxonomists for standard genome sequencing and annotation.</title>
        <authorList>
            <consortium name="The Broad Institute Genomics Platform"/>
            <consortium name="The Broad Institute Genome Sequencing Center for Infectious Disease"/>
            <person name="Wu L."/>
            <person name="Ma J."/>
        </authorList>
    </citation>
    <scope>NUCLEOTIDE SEQUENCE [LARGE SCALE GENOMIC DNA]</scope>
    <source>
        <strain evidence="7">KCTC 42986</strain>
    </source>
</reference>
<dbReference type="SUPFAM" id="SSF48657">
    <property type="entry name" value="FinO-like"/>
    <property type="match status" value="1"/>
</dbReference>
<comment type="caution">
    <text evidence="6">The sequence shown here is derived from an EMBL/GenBank/DDBJ whole genome shotgun (WGS) entry which is preliminary data.</text>
</comment>
<dbReference type="InterPro" id="IPR036442">
    <property type="entry name" value="ProQ/FinO_sf"/>
</dbReference>
<dbReference type="RefSeq" id="WP_390330693.1">
    <property type="nucleotide sequence ID" value="NZ_JBHRTP010000006.1"/>
</dbReference>
<evidence type="ECO:0000313" key="7">
    <source>
        <dbReference type="Proteomes" id="UP001595530"/>
    </source>
</evidence>